<dbReference type="PANTHER" id="PTHR24567">
    <property type="entry name" value="CRP FAMILY TRANSCRIPTIONAL REGULATORY PROTEIN"/>
    <property type="match status" value="1"/>
</dbReference>
<keyword evidence="2" id="KW-0238">DNA-binding</keyword>
<dbReference type="Gene3D" id="2.60.120.10">
    <property type="entry name" value="Jelly Rolls"/>
    <property type="match status" value="1"/>
</dbReference>
<accession>A0A0S2T9R1</accession>
<dbReference type="CDD" id="cd00038">
    <property type="entry name" value="CAP_ED"/>
    <property type="match status" value="1"/>
</dbReference>
<dbReference type="STRING" id="1748243.Tel_01285"/>
<proteinExistence type="predicted"/>
<dbReference type="EMBL" id="CP013099">
    <property type="protein sequence ID" value="ALP51880.1"/>
    <property type="molecule type" value="Genomic_DNA"/>
</dbReference>
<dbReference type="SUPFAM" id="SSF51206">
    <property type="entry name" value="cAMP-binding domain-like"/>
    <property type="match status" value="1"/>
</dbReference>
<dbReference type="GO" id="GO:0005829">
    <property type="term" value="C:cytosol"/>
    <property type="evidence" value="ECO:0007669"/>
    <property type="project" value="TreeGrafter"/>
</dbReference>
<dbReference type="Pfam" id="PF13545">
    <property type="entry name" value="HTH_Crp_2"/>
    <property type="match status" value="1"/>
</dbReference>
<organism evidence="6 7">
    <name type="scientific">Candidatus Tenderia electrophaga</name>
    <dbReference type="NCBI Taxonomy" id="1748243"/>
    <lineage>
        <taxon>Bacteria</taxon>
        <taxon>Pseudomonadati</taxon>
        <taxon>Pseudomonadota</taxon>
        <taxon>Gammaproteobacteria</taxon>
        <taxon>Candidatus Tenderiales</taxon>
        <taxon>Candidatus Tenderiaceae</taxon>
        <taxon>Candidatus Tenderia</taxon>
    </lineage>
</organism>
<evidence type="ECO:0000256" key="2">
    <source>
        <dbReference type="ARBA" id="ARBA00023125"/>
    </source>
</evidence>
<keyword evidence="1" id="KW-0805">Transcription regulation</keyword>
<dbReference type="PROSITE" id="PS51063">
    <property type="entry name" value="HTH_CRP_2"/>
    <property type="match status" value="1"/>
</dbReference>
<dbReference type="PANTHER" id="PTHR24567:SF74">
    <property type="entry name" value="HTH-TYPE TRANSCRIPTIONAL REGULATOR ARCR"/>
    <property type="match status" value="1"/>
</dbReference>
<evidence type="ECO:0000259" key="4">
    <source>
        <dbReference type="PROSITE" id="PS50042"/>
    </source>
</evidence>
<dbReference type="InterPro" id="IPR012318">
    <property type="entry name" value="HTH_CRP"/>
</dbReference>
<evidence type="ECO:0000256" key="3">
    <source>
        <dbReference type="ARBA" id="ARBA00023163"/>
    </source>
</evidence>
<dbReference type="InterPro" id="IPR050397">
    <property type="entry name" value="Env_Response_Regulators"/>
</dbReference>
<keyword evidence="3" id="KW-0804">Transcription</keyword>
<dbReference type="PROSITE" id="PS50042">
    <property type="entry name" value="CNMP_BINDING_3"/>
    <property type="match status" value="1"/>
</dbReference>
<dbReference type="KEGG" id="tee:Tel_01285"/>
<gene>
    <name evidence="6" type="ORF">Tel_01285</name>
</gene>
<dbReference type="InterPro" id="IPR018490">
    <property type="entry name" value="cNMP-bd_dom_sf"/>
</dbReference>
<dbReference type="Pfam" id="PF00027">
    <property type="entry name" value="cNMP_binding"/>
    <property type="match status" value="1"/>
</dbReference>
<dbReference type="AlphaFoldDB" id="A0A0S2T9R1"/>
<evidence type="ECO:0000259" key="5">
    <source>
        <dbReference type="PROSITE" id="PS51063"/>
    </source>
</evidence>
<feature type="domain" description="HTH crp-type" evidence="5">
    <location>
        <begin position="147"/>
        <end position="216"/>
    </location>
</feature>
<dbReference type="GO" id="GO:0003700">
    <property type="term" value="F:DNA-binding transcription factor activity"/>
    <property type="evidence" value="ECO:0007669"/>
    <property type="project" value="TreeGrafter"/>
</dbReference>
<evidence type="ECO:0008006" key="8">
    <source>
        <dbReference type="Google" id="ProtNLM"/>
    </source>
</evidence>
<dbReference type="GO" id="GO:0003677">
    <property type="term" value="F:DNA binding"/>
    <property type="evidence" value="ECO:0007669"/>
    <property type="project" value="UniProtKB-KW"/>
</dbReference>
<keyword evidence="7" id="KW-1185">Reference proteome</keyword>
<name>A0A0S2T9R1_9GAMM</name>
<evidence type="ECO:0000313" key="6">
    <source>
        <dbReference type="EMBL" id="ALP51880.1"/>
    </source>
</evidence>
<sequence>MAAFFEYRSDIPAPPPPIRYDMGGHMDATRPRRYFRHDLISAPGTPASHVYLIHRGWARLSFDASSGRALTLAILGPGQMFGETEVLYDMRRQHTLVALTPCEVQCIGADRFKRALKDDPAMLEQLLHRLTLRMRWTEAQMQRIASHSVAARLAHVLLSLAGDTPEPAPIPVRLTHHDLATLIASTRETVTATLGDFRRLRLVDFDRTRLCILDRCGLASI</sequence>
<dbReference type="InterPro" id="IPR000595">
    <property type="entry name" value="cNMP-bd_dom"/>
</dbReference>
<dbReference type="SUPFAM" id="SSF46785">
    <property type="entry name" value="Winged helix' DNA-binding domain"/>
    <property type="match status" value="1"/>
</dbReference>
<evidence type="ECO:0000313" key="7">
    <source>
        <dbReference type="Proteomes" id="UP000055136"/>
    </source>
</evidence>
<evidence type="ECO:0000256" key="1">
    <source>
        <dbReference type="ARBA" id="ARBA00023015"/>
    </source>
</evidence>
<dbReference type="Proteomes" id="UP000055136">
    <property type="component" value="Chromosome"/>
</dbReference>
<feature type="domain" description="Cyclic nucleotide-binding" evidence="4">
    <location>
        <begin position="26"/>
        <end position="133"/>
    </location>
</feature>
<dbReference type="SMART" id="SM00100">
    <property type="entry name" value="cNMP"/>
    <property type="match status" value="1"/>
</dbReference>
<protein>
    <recommendedName>
        <fullName evidence="8">Crp/Fnr family transcriptional regulator</fullName>
    </recommendedName>
</protein>
<dbReference type="InterPro" id="IPR014710">
    <property type="entry name" value="RmlC-like_jellyroll"/>
</dbReference>
<dbReference type="SMART" id="SM00419">
    <property type="entry name" value="HTH_CRP"/>
    <property type="match status" value="1"/>
</dbReference>
<dbReference type="InterPro" id="IPR036390">
    <property type="entry name" value="WH_DNA-bd_sf"/>
</dbReference>
<reference evidence="6" key="1">
    <citation type="submission" date="2015-10" db="EMBL/GenBank/DDBJ databases">
        <title>Description of Candidatus Tenderia electrophaga gen. nov, sp. nov., an Uncultivated Electroautotroph from a Biocathode Enrichment.</title>
        <authorList>
            <person name="Eddie B.J."/>
            <person name="Malanoski A.P."/>
            <person name="Wang Z."/>
            <person name="Hall R.J."/>
            <person name="Oh S.D."/>
            <person name="Heiner C."/>
            <person name="Lin B."/>
            <person name="Strycharz-Glaven S.M."/>
        </authorList>
    </citation>
    <scope>NUCLEOTIDE SEQUENCE [LARGE SCALE GENOMIC DNA]</scope>
    <source>
        <strain evidence="6">NRL1</strain>
    </source>
</reference>